<dbReference type="PANTHER" id="PTHR43133:SF46">
    <property type="entry name" value="RNA POLYMERASE SIGMA-70 FACTOR ECF SUBFAMILY"/>
    <property type="match status" value="1"/>
</dbReference>
<dbReference type="Pfam" id="PF08281">
    <property type="entry name" value="Sigma70_r4_2"/>
    <property type="match status" value="1"/>
</dbReference>
<dbReference type="RefSeq" id="WP_229678323.1">
    <property type="nucleotide sequence ID" value="NZ_BMKM01000005.1"/>
</dbReference>
<comment type="caution">
    <text evidence="7">The sequence shown here is derived from an EMBL/GenBank/DDBJ whole genome shotgun (WGS) entry which is preliminary data.</text>
</comment>
<feature type="domain" description="RNA polymerase sigma factor 70 region 4 type 2" evidence="6">
    <location>
        <begin position="88"/>
        <end position="139"/>
    </location>
</feature>
<dbReference type="GO" id="GO:0003677">
    <property type="term" value="F:DNA binding"/>
    <property type="evidence" value="ECO:0007669"/>
    <property type="project" value="InterPro"/>
</dbReference>
<dbReference type="Gene3D" id="1.10.10.10">
    <property type="entry name" value="Winged helix-like DNA-binding domain superfamily/Winged helix DNA-binding domain"/>
    <property type="match status" value="1"/>
</dbReference>
<gene>
    <name evidence="7" type="ORF">GCM10011516_23770</name>
</gene>
<keyword evidence="3" id="KW-0731">Sigma factor</keyword>
<evidence type="ECO:0000256" key="4">
    <source>
        <dbReference type="ARBA" id="ARBA00023163"/>
    </source>
</evidence>
<dbReference type="InterPro" id="IPR014284">
    <property type="entry name" value="RNA_pol_sigma-70_dom"/>
</dbReference>
<sequence>MYALCIRYAKDQDDAADILQNGFIKVFKKCELFEGKGSLEGWIRKVMVNTAIESHRKNKVRFLSTEELTGHEIEQAGSFSLTHLDYKDLLVLIKKLPMGYRTVFNLYAIEGYNHKEIAEMLEISEGSSKSQLSRARSWLKERIQKMEELGI</sequence>
<dbReference type="InterPro" id="IPR013325">
    <property type="entry name" value="RNA_pol_sigma_r2"/>
</dbReference>
<dbReference type="GO" id="GO:0006352">
    <property type="term" value="P:DNA-templated transcription initiation"/>
    <property type="evidence" value="ECO:0007669"/>
    <property type="project" value="InterPro"/>
</dbReference>
<evidence type="ECO:0000313" key="8">
    <source>
        <dbReference type="Proteomes" id="UP000614460"/>
    </source>
</evidence>
<evidence type="ECO:0000256" key="2">
    <source>
        <dbReference type="ARBA" id="ARBA00023015"/>
    </source>
</evidence>
<reference evidence="7" key="1">
    <citation type="journal article" date="2014" name="Int. J. Syst. Evol. Microbiol.">
        <title>Complete genome sequence of Corynebacterium casei LMG S-19264T (=DSM 44701T), isolated from a smear-ripened cheese.</title>
        <authorList>
            <consortium name="US DOE Joint Genome Institute (JGI-PGF)"/>
            <person name="Walter F."/>
            <person name="Albersmeier A."/>
            <person name="Kalinowski J."/>
            <person name="Ruckert C."/>
        </authorList>
    </citation>
    <scope>NUCLEOTIDE SEQUENCE</scope>
    <source>
        <strain evidence="7">CGMCC 1.15966</strain>
    </source>
</reference>
<name>A0A8H9FZR5_9SPHI</name>
<dbReference type="InterPro" id="IPR013249">
    <property type="entry name" value="RNA_pol_sigma70_r4_t2"/>
</dbReference>
<evidence type="ECO:0000313" key="7">
    <source>
        <dbReference type="EMBL" id="GGE25353.1"/>
    </source>
</evidence>
<dbReference type="SUPFAM" id="SSF88946">
    <property type="entry name" value="Sigma2 domain of RNA polymerase sigma factors"/>
    <property type="match status" value="1"/>
</dbReference>
<keyword evidence="2" id="KW-0805">Transcription regulation</keyword>
<keyword evidence="8" id="KW-1185">Reference proteome</keyword>
<evidence type="ECO:0000259" key="6">
    <source>
        <dbReference type="Pfam" id="PF08281"/>
    </source>
</evidence>
<keyword evidence="7" id="KW-0240">DNA-directed RNA polymerase</keyword>
<dbReference type="InterPro" id="IPR013324">
    <property type="entry name" value="RNA_pol_sigma_r3/r4-like"/>
</dbReference>
<dbReference type="Gene3D" id="1.10.1740.10">
    <property type="match status" value="1"/>
</dbReference>
<dbReference type="InterPro" id="IPR036388">
    <property type="entry name" value="WH-like_DNA-bd_sf"/>
</dbReference>
<dbReference type="InterPro" id="IPR007627">
    <property type="entry name" value="RNA_pol_sigma70_r2"/>
</dbReference>
<dbReference type="NCBIfam" id="TIGR02937">
    <property type="entry name" value="sigma70-ECF"/>
    <property type="match status" value="1"/>
</dbReference>
<feature type="domain" description="RNA polymerase sigma-70 region 2" evidence="5">
    <location>
        <begin position="2"/>
        <end position="59"/>
    </location>
</feature>
<protein>
    <submittedName>
        <fullName evidence="7">DNA-directed RNA polymerase sigma-70 factor</fullName>
    </submittedName>
</protein>
<dbReference type="GO" id="GO:0016987">
    <property type="term" value="F:sigma factor activity"/>
    <property type="evidence" value="ECO:0007669"/>
    <property type="project" value="UniProtKB-KW"/>
</dbReference>
<proteinExistence type="inferred from homology"/>
<dbReference type="Pfam" id="PF04542">
    <property type="entry name" value="Sigma70_r2"/>
    <property type="match status" value="1"/>
</dbReference>
<keyword evidence="4" id="KW-0804">Transcription</keyword>
<dbReference type="Proteomes" id="UP000614460">
    <property type="component" value="Unassembled WGS sequence"/>
</dbReference>
<dbReference type="PANTHER" id="PTHR43133">
    <property type="entry name" value="RNA POLYMERASE ECF-TYPE SIGMA FACTO"/>
    <property type="match status" value="1"/>
</dbReference>
<dbReference type="InterPro" id="IPR039425">
    <property type="entry name" value="RNA_pol_sigma-70-like"/>
</dbReference>
<evidence type="ECO:0000256" key="3">
    <source>
        <dbReference type="ARBA" id="ARBA00023082"/>
    </source>
</evidence>
<evidence type="ECO:0000256" key="1">
    <source>
        <dbReference type="ARBA" id="ARBA00010641"/>
    </source>
</evidence>
<dbReference type="AlphaFoldDB" id="A0A8H9FZR5"/>
<dbReference type="GO" id="GO:0000428">
    <property type="term" value="C:DNA-directed RNA polymerase complex"/>
    <property type="evidence" value="ECO:0007669"/>
    <property type="project" value="UniProtKB-KW"/>
</dbReference>
<reference evidence="7" key="2">
    <citation type="submission" date="2020-09" db="EMBL/GenBank/DDBJ databases">
        <authorList>
            <person name="Sun Q."/>
            <person name="Zhou Y."/>
        </authorList>
    </citation>
    <scope>NUCLEOTIDE SEQUENCE</scope>
    <source>
        <strain evidence="7">CGMCC 1.15966</strain>
    </source>
</reference>
<comment type="similarity">
    <text evidence="1">Belongs to the sigma-70 factor family. ECF subfamily.</text>
</comment>
<evidence type="ECO:0000259" key="5">
    <source>
        <dbReference type="Pfam" id="PF04542"/>
    </source>
</evidence>
<dbReference type="CDD" id="cd06171">
    <property type="entry name" value="Sigma70_r4"/>
    <property type="match status" value="1"/>
</dbReference>
<accession>A0A8H9FZR5</accession>
<organism evidence="7 8">
    <name type="scientific">Sphingobacterium cellulitidis</name>
    <dbReference type="NCBI Taxonomy" id="1768011"/>
    <lineage>
        <taxon>Bacteria</taxon>
        <taxon>Pseudomonadati</taxon>
        <taxon>Bacteroidota</taxon>
        <taxon>Sphingobacteriia</taxon>
        <taxon>Sphingobacteriales</taxon>
        <taxon>Sphingobacteriaceae</taxon>
        <taxon>Sphingobacterium</taxon>
    </lineage>
</organism>
<dbReference type="EMBL" id="BMKM01000005">
    <property type="protein sequence ID" value="GGE25353.1"/>
    <property type="molecule type" value="Genomic_DNA"/>
</dbReference>
<dbReference type="SUPFAM" id="SSF88659">
    <property type="entry name" value="Sigma3 and sigma4 domains of RNA polymerase sigma factors"/>
    <property type="match status" value="1"/>
</dbReference>